<sequence length="397" mass="43168">MKILLEDTIPFGKEYLSDLGDVKTYAWQSLAAQDIQDADVMAIRSTTQVNAHTMPANTRLQLVTTATAGTNHLDTAWLASQNIRWNSAGGCNAVAVAEYVVSTLLLAEKKGRVDTSRCTVGIVGAGHVGTALANKLDALGINYKLCDPPLEQTNDSRRFYPLAEILRCDVITLHVPYVKTGPYATGKLIDSDALACLNASQLLINACRGEVIDEQALISRLQSSNAPVVVLDVFNNEPAINPALFNLCWMVTPHIAGHSVEGKVRGTQIVYEQLCQLVNKPIKKQLSDFLAPPPPLSIALTCPTEKALSAKDLAKVMLPVYDVSEDDAAMRQAMADAIENAPKDNDALSKAIANTFSRLRKQYRIRRECSAYALQLQSDTSIEIRQQLSALGFSVTN</sequence>
<comment type="catalytic activity">
    <reaction evidence="5">
        <text>4-phospho-D-erythronate + NAD(+) = (R)-3-hydroxy-2-oxo-4-phosphooxybutanoate + NADH + H(+)</text>
        <dbReference type="Rhea" id="RHEA:18829"/>
        <dbReference type="ChEBI" id="CHEBI:15378"/>
        <dbReference type="ChEBI" id="CHEBI:57540"/>
        <dbReference type="ChEBI" id="CHEBI:57945"/>
        <dbReference type="ChEBI" id="CHEBI:58538"/>
        <dbReference type="ChEBI" id="CHEBI:58766"/>
        <dbReference type="EC" id="1.1.1.290"/>
    </reaction>
</comment>
<feature type="binding site" evidence="5">
    <location>
        <position position="67"/>
    </location>
    <ligand>
        <name>substrate</name>
    </ligand>
</feature>
<keyword evidence="4 5" id="KW-0664">Pyridoxine biosynthesis</keyword>
<dbReference type="GO" id="GO:0016618">
    <property type="term" value="F:hydroxypyruvate reductase [NAD(P)H] activity"/>
    <property type="evidence" value="ECO:0007669"/>
    <property type="project" value="TreeGrafter"/>
</dbReference>
<dbReference type="GO" id="GO:0033711">
    <property type="term" value="F:4-phosphoerythronate dehydrogenase activity"/>
    <property type="evidence" value="ECO:0007669"/>
    <property type="project" value="UniProtKB-EC"/>
</dbReference>
<evidence type="ECO:0000256" key="5">
    <source>
        <dbReference type="HAMAP-Rule" id="MF_01825"/>
    </source>
</evidence>
<dbReference type="PANTHER" id="PTHR10996">
    <property type="entry name" value="2-HYDROXYACID DEHYDROGENASE-RELATED"/>
    <property type="match status" value="1"/>
</dbReference>
<evidence type="ECO:0000259" key="7">
    <source>
        <dbReference type="Pfam" id="PF02826"/>
    </source>
</evidence>
<dbReference type="InterPro" id="IPR024531">
    <property type="entry name" value="Erythronate-4-P_DHase_dimer"/>
</dbReference>
<dbReference type="InterPro" id="IPR020921">
    <property type="entry name" value="Erythronate-4-P_DHase"/>
</dbReference>
<feature type="domain" description="D-isomer specific 2-hydroxyacid dehydrogenase catalytic" evidence="6">
    <location>
        <begin position="12"/>
        <end position="279"/>
    </location>
</feature>
<feature type="active site" evidence="5">
    <location>
        <position position="237"/>
    </location>
</feature>
<evidence type="ECO:0000313" key="9">
    <source>
        <dbReference type="EMBL" id="NDV91916.1"/>
    </source>
</evidence>
<dbReference type="InterPro" id="IPR006140">
    <property type="entry name" value="D-isomer_DH_NAD-bd"/>
</dbReference>
<evidence type="ECO:0000313" key="10">
    <source>
        <dbReference type="Proteomes" id="UP000470213"/>
    </source>
</evidence>
<organism evidence="9 10">
    <name type="scientific">Alteromonas profundi</name>
    <dbReference type="NCBI Taxonomy" id="2696062"/>
    <lineage>
        <taxon>Bacteria</taxon>
        <taxon>Pseudomonadati</taxon>
        <taxon>Pseudomonadota</taxon>
        <taxon>Gammaproteobacteria</taxon>
        <taxon>Alteromonadales</taxon>
        <taxon>Alteromonadaceae</taxon>
        <taxon>Alteromonas/Salinimonas group</taxon>
        <taxon>Alteromonas</taxon>
    </lineage>
</organism>
<dbReference type="HAMAP" id="MF_01825">
    <property type="entry name" value="PdxB"/>
    <property type="match status" value="1"/>
</dbReference>
<dbReference type="AlphaFoldDB" id="A0A7X5LM52"/>
<dbReference type="Gene3D" id="3.40.50.720">
    <property type="entry name" value="NAD(P)-binding Rossmann-like Domain"/>
    <property type="match status" value="2"/>
</dbReference>
<feature type="binding site" evidence="5">
    <location>
        <position position="232"/>
    </location>
    <ligand>
        <name>NAD(+)</name>
        <dbReference type="ChEBI" id="CHEBI:57540"/>
    </ligand>
</feature>
<dbReference type="Pfam" id="PF00389">
    <property type="entry name" value="2-Hacid_dh"/>
    <property type="match status" value="1"/>
</dbReference>
<reference evidence="9 10" key="1">
    <citation type="submission" date="2020-01" db="EMBL/GenBank/DDBJ databases">
        <authorList>
            <person name="Chen J."/>
            <person name="Zhu S."/>
            <person name="Yang J."/>
        </authorList>
    </citation>
    <scope>NUCLEOTIDE SEQUENCE [LARGE SCALE GENOMIC DNA]</scope>
    <source>
        <strain evidence="9 10">345S023</strain>
    </source>
</reference>
<dbReference type="GO" id="GO:0030267">
    <property type="term" value="F:glyoxylate reductase (NADPH) activity"/>
    <property type="evidence" value="ECO:0007669"/>
    <property type="project" value="TreeGrafter"/>
</dbReference>
<comment type="caution">
    <text evidence="5">Lacks conserved residue(s) required for the propagation of feature annotation.</text>
</comment>
<evidence type="ECO:0000259" key="6">
    <source>
        <dbReference type="Pfam" id="PF00389"/>
    </source>
</evidence>
<dbReference type="SUPFAM" id="SSF52283">
    <property type="entry name" value="Formate/glycerate dehydrogenase catalytic domain-like"/>
    <property type="match status" value="1"/>
</dbReference>
<dbReference type="EC" id="1.1.1.290" evidence="5"/>
<keyword evidence="2 5" id="KW-0560">Oxidoreductase</keyword>
<dbReference type="GO" id="GO:0046983">
    <property type="term" value="F:protein dimerization activity"/>
    <property type="evidence" value="ECO:0007669"/>
    <property type="project" value="InterPro"/>
</dbReference>
<dbReference type="Proteomes" id="UP000470213">
    <property type="component" value="Unassembled WGS sequence"/>
</dbReference>
<dbReference type="GO" id="GO:0008615">
    <property type="term" value="P:pyridoxine biosynthetic process"/>
    <property type="evidence" value="ECO:0007669"/>
    <property type="project" value="UniProtKB-UniRule"/>
</dbReference>
<evidence type="ECO:0000256" key="3">
    <source>
        <dbReference type="ARBA" id="ARBA00023027"/>
    </source>
</evidence>
<keyword evidence="3 5" id="KW-0520">NAD</keyword>
<dbReference type="CDD" id="cd12158">
    <property type="entry name" value="ErythrP_dh"/>
    <property type="match status" value="1"/>
</dbReference>
<feature type="domain" description="D-isomer specific 2-hydroxyacid dehydrogenase NAD-binding" evidence="7">
    <location>
        <begin position="114"/>
        <end position="256"/>
    </location>
</feature>
<feature type="active site" description="Proton donor" evidence="5">
    <location>
        <position position="254"/>
    </location>
</feature>
<dbReference type="Pfam" id="PF11890">
    <property type="entry name" value="DUF3410"/>
    <property type="match status" value="1"/>
</dbReference>
<dbReference type="EMBL" id="JAAAWN010000015">
    <property type="protein sequence ID" value="NDV91916.1"/>
    <property type="molecule type" value="Genomic_DNA"/>
</dbReference>
<dbReference type="InterPro" id="IPR038251">
    <property type="entry name" value="PdxB_dimer_sf"/>
</dbReference>
<comment type="caution">
    <text evidence="9">The sequence shown here is derived from an EMBL/GenBank/DDBJ whole genome shotgun (WGS) entry which is preliminary data.</text>
</comment>
<gene>
    <name evidence="5" type="primary">pdxB</name>
    <name evidence="9" type="ORF">GTH32_12085</name>
</gene>
<dbReference type="InterPro" id="IPR029753">
    <property type="entry name" value="D-isomer_DH_CS"/>
</dbReference>
<feature type="binding site" evidence="5">
    <location>
        <position position="147"/>
    </location>
    <ligand>
        <name>NAD(+)</name>
        <dbReference type="ChEBI" id="CHEBI:57540"/>
    </ligand>
</feature>
<evidence type="ECO:0000259" key="8">
    <source>
        <dbReference type="Pfam" id="PF11890"/>
    </source>
</evidence>
<name>A0A7X5LM52_9ALTE</name>
<accession>A0A7X5LM52</accession>
<evidence type="ECO:0000256" key="4">
    <source>
        <dbReference type="ARBA" id="ARBA00023096"/>
    </source>
</evidence>
<keyword evidence="10" id="KW-1185">Reference proteome</keyword>
<dbReference type="GO" id="GO:0051287">
    <property type="term" value="F:NAD binding"/>
    <property type="evidence" value="ECO:0007669"/>
    <property type="project" value="InterPro"/>
</dbReference>
<keyword evidence="1 5" id="KW-0963">Cytoplasm</keyword>
<dbReference type="PANTHER" id="PTHR10996:SF178">
    <property type="entry name" value="2-HYDROXYACID DEHYDROGENASE YGL185C-RELATED"/>
    <property type="match status" value="1"/>
</dbReference>
<protein>
    <recommendedName>
        <fullName evidence="5">Erythronate-4-phosphate dehydrogenase</fullName>
        <ecNumber evidence="5">1.1.1.290</ecNumber>
    </recommendedName>
</protein>
<comment type="function">
    <text evidence="5">Catalyzes the oxidation of erythronate-4-phosphate to 3-hydroxy-2-oxo-4-phosphonooxybutanoate.</text>
</comment>
<proteinExistence type="inferred from homology"/>
<comment type="subcellular location">
    <subcellularLocation>
        <location evidence="5">Cytoplasm</location>
    </subcellularLocation>
</comment>
<dbReference type="SUPFAM" id="SSF51735">
    <property type="entry name" value="NAD(P)-binding Rossmann-fold domains"/>
    <property type="match status" value="1"/>
</dbReference>
<dbReference type="UniPathway" id="UPA00244">
    <property type="reaction ID" value="UER00310"/>
</dbReference>
<comment type="similarity">
    <text evidence="5">Belongs to the D-isomer specific 2-hydroxyacid dehydrogenase family. PdxB subfamily.</text>
</comment>
<evidence type="ECO:0000256" key="1">
    <source>
        <dbReference type="ARBA" id="ARBA00022490"/>
    </source>
</evidence>
<feature type="binding site" evidence="5">
    <location>
        <position position="45"/>
    </location>
    <ligand>
        <name>substrate</name>
    </ligand>
</feature>
<dbReference type="RefSeq" id="WP_163086074.1">
    <property type="nucleotide sequence ID" value="NZ_JAAAWN010000015.1"/>
</dbReference>
<feature type="binding site" evidence="5">
    <location>
        <position position="257"/>
    </location>
    <ligand>
        <name>NAD(+)</name>
        <dbReference type="ChEBI" id="CHEBI:57540"/>
    </ligand>
</feature>
<feature type="active site" evidence="5">
    <location>
        <position position="208"/>
    </location>
</feature>
<dbReference type="InterPro" id="IPR006139">
    <property type="entry name" value="D-isomer_2_OHA_DH_cat_dom"/>
</dbReference>
<dbReference type="Pfam" id="PF02826">
    <property type="entry name" value="2-Hacid_dh_C"/>
    <property type="match status" value="1"/>
</dbReference>
<evidence type="ECO:0000256" key="2">
    <source>
        <dbReference type="ARBA" id="ARBA00023002"/>
    </source>
</evidence>
<dbReference type="GO" id="GO:0005829">
    <property type="term" value="C:cytosol"/>
    <property type="evidence" value="ECO:0007669"/>
    <property type="project" value="TreeGrafter"/>
</dbReference>
<dbReference type="InterPro" id="IPR050223">
    <property type="entry name" value="D-isomer_2-hydroxyacid_DH"/>
</dbReference>
<dbReference type="InterPro" id="IPR036291">
    <property type="entry name" value="NAD(P)-bd_dom_sf"/>
</dbReference>
<comment type="pathway">
    <text evidence="5">Cofactor biosynthesis; pyridoxine 5'-phosphate biosynthesis; pyridoxine 5'-phosphate from D-erythrose 4-phosphate: step 2/5.</text>
</comment>
<comment type="subunit">
    <text evidence="5">Homodimer.</text>
</comment>
<dbReference type="PROSITE" id="PS00671">
    <property type="entry name" value="D_2_HYDROXYACID_DH_3"/>
    <property type="match status" value="1"/>
</dbReference>
<dbReference type="Gene3D" id="3.30.1370.170">
    <property type="match status" value="1"/>
</dbReference>
<feature type="domain" description="Erythronate-4-phosphate dehydrogenase dimerisation" evidence="8">
    <location>
        <begin position="305"/>
        <end position="392"/>
    </location>
</feature>